<evidence type="ECO:0000256" key="5">
    <source>
        <dbReference type="SAM" id="Phobius"/>
    </source>
</evidence>
<evidence type="ECO:0000313" key="8">
    <source>
        <dbReference type="Proteomes" id="UP000017246"/>
    </source>
</evidence>
<accession>A0A087VZW2</accession>
<dbReference type="GO" id="GO:0005743">
    <property type="term" value="C:mitochondrial inner membrane"/>
    <property type="evidence" value="ECO:0007669"/>
    <property type="project" value="TreeGrafter"/>
</dbReference>
<dbReference type="GO" id="GO:0090374">
    <property type="term" value="P:oligopeptide export from mitochondrion"/>
    <property type="evidence" value="ECO:0007669"/>
    <property type="project" value="TreeGrafter"/>
</dbReference>
<reference evidence="7" key="2">
    <citation type="submission" date="2015-11" db="EMBL/GenBank/DDBJ databases">
        <authorList>
            <person name="Zhang Y."/>
            <person name="Guo Z."/>
        </authorList>
    </citation>
    <scope>NUCLEOTIDE SEQUENCE</scope>
</reference>
<dbReference type="InterPro" id="IPR039421">
    <property type="entry name" value="Type_1_exporter"/>
</dbReference>
<dbReference type="Proteomes" id="UP000017246">
    <property type="component" value="Unassembled WGS sequence"/>
</dbReference>
<evidence type="ECO:0000259" key="6">
    <source>
        <dbReference type="PROSITE" id="PS50929"/>
    </source>
</evidence>
<dbReference type="SUPFAM" id="SSF90123">
    <property type="entry name" value="ABC transporter transmembrane region"/>
    <property type="match status" value="1"/>
</dbReference>
<reference evidence="7" key="1">
    <citation type="journal article" date="2013" name="Nature">
        <title>The genomes of four tapeworm species reveal adaptations to parasitism.</title>
        <authorList>
            <person name="Tsai I.J."/>
            <person name="Zarowiecki M."/>
            <person name="Holroyd N."/>
            <person name="Garciarrubio A."/>
            <person name="Sanchez-Flores A."/>
            <person name="Brooks K.L."/>
            <person name="Tracey A."/>
            <person name="Bobes R.J."/>
            <person name="Fragoso G."/>
            <person name="Sciutto E."/>
            <person name="Aslett M."/>
            <person name="Beasley H."/>
            <person name="Bennett H.M."/>
            <person name="Cai J."/>
            <person name="Camicia F."/>
            <person name="Clark R."/>
            <person name="Cucher M."/>
            <person name="De Silva N."/>
            <person name="Day T.A."/>
            <person name="Deplazes P."/>
            <person name="Estrada K."/>
            <person name="Fernandez C."/>
            <person name="Holland P.W."/>
            <person name="Hou J."/>
            <person name="Hu S."/>
            <person name="Huckvale T."/>
            <person name="Hung S.S."/>
            <person name="Kamenetzky L."/>
            <person name="Keane J.A."/>
            <person name="Kiss F."/>
            <person name="Koziol U."/>
            <person name="Lambert O."/>
            <person name="Liu K."/>
            <person name="Luo X."/>
            <person name="Luo Y."/>
            <person name="Macchiaroli N."/>
            <person name="Nichol S."/>
            <person name="Paps J."/>
            <person name="Parkinson J."/>
            <person name="Pouchkina-Stantcheva N."/>
            <person name="Riddiford N."/>
            <person name="Rosenzvit M."/>
            <person name="Salinas G."/>
            <person name="Wasmuth J.D."/>
            <person name="Zamanian M."/>
            <person name="Zheng Y."/>
            <person name="Cai X."/>
            <person name="Soberon X."/>
            <person name="Olson P.D."/>
            <person name="Laclette J.P."/>
            <person name="Brehm K."/>
            <person name="Berriman M."/>
            <person name="Garciarrubio A."/>
            <person name="Bobes R.J."/>
            <person name="Fragoso G."/>
            <person name="Sanchez-Flores A."/>
            <person name="Estrada K."/>
            <person name="Cevallos M.A."/>
            <person name="Morett E."/>
            <person name="Gonzalez V."/>
            <person name="Portillo T."/>
            <person name="Ochoa-Leyva A."/>
            <person name="Jose M.V."/>
            <person name="Sciutto E."/>
            <person name="Landa A."/>
            <person name="Jimenez L."/>
            <person name="Valdes V."/>
            <person name="Carrero J.C."/>
            <person name="Larralde C."/>
            <person name="Morales-Montor J."/>
            <person name="Limon-Lason J."/>
            <person name="Soberon X."/>
            <person name="Laclette J.P."/>
        </authorList>
    </citation>
    <scope>NUCLEOTIDE SEQUENCE [LARGE SCALE GENOMIC DNA]</scope>
</reference>
<gene>
    <name evidence="7" type="ORF">EmuJ_000161100</name>
</gene>
<evidence type="ECO:0000256" key="2">
    <source>
        <dbReference type="ARBA" id="ARBA00022692"/>
    </source>
</evidence>
<evidence type="ECO:0000256" key="4">
    <source>
        <dbReference type="ARBA" id="ARBA00023136"/>
    </source>
</evidence>
<sequence>MGPKPAYMSTVQCSKTSKANTVPLLLDAAWFDTANVGALITRLTEGVDKVEAGVGEKAGLFVQNLFVFIGGTVISLVKNWELALVSAAFFPLVGGSFAAVGFVVRKLSAEERAAYSRANGIAGEVLGAVKTIFAGG</sequence>
<proteinExistence type="predicted"/>
<protein>
    <submittedName>
        <fullName evidence="7">ATP binding cassette sub family B</fullName>
    </submittedName>
</protein>
<evidence type="ECO:0000313" key="7">
    <source>
        <dbReference type="EMBL" id="CDI97806.2"/>
    </source>
</evidence>
<dbReference type="eggNOG" id="KOG0055">
    <property type="taxonomic scope" value="Eukaryota"/>
</dbReference>
<comment type="subcellular location">
    <subcellularLocation>
        <location evidence="1">Membrane</location>
        <topology evidence="1">Multi-pass membrane protein</topology>
    </subcellularLocation>
</comment>
<dbReference type="PANTHER" id="PTHR43394">
    <property type="entry name" value="ATP-DEPENDENT PERMEASE MDL1, MITOCHONDRIAL"/>
    <property type="match status" value="1"/>
</dbReference>
<feature type="domain" description="ABC transmembrane type-1" evidence="6">
    <location>
        <begin position="26"/>
        <end position="136"/>
    </location>
</feature>
<dbReference type="PROSITE" id="PS50929">
    <property type="entry name" value="ABC_TM1F"/>
    <property type="match status" value="1"/>
</dbReference>
<dbReference type="InterPro" id="IPR011527">
    <property type="entry name" value="ABC1_TM_dom"/>
</dbReference>
<keyword evidence="2 5" id="KW-0812">Transmembrane</keyword>
<keyword evidence="4 5" id="KW-0472">Membrane</keyword>
<feature type="transmembrane region" description="Helical" evidence="5">
    <location>
        <begin position="83"/>
        <end position="104"/>
    </location>
</feature>
<name>A0A087VZW2_ECHMU</name>
<keyword evidence="3 5" id="KW-1133">Transmembrane helix</keyword>
<keyword evidence="8" id="KW-1185">Reference proteome</keyword>
<evidence type="ECO:0000256" key="3">
    <source>
        <dbReference type="ARBA" id="ARBA00022989"/>
    </source>
</evidence>
<dbReference type="GO" id="GO:0005524">
    <property type="term" value="F:ATP binding"/>
    <property type="evidence" value="ECO:0007669"/>
    <property type="project" value="InterPro"/>
</dbReference>
<dbReference type="STRING" id="6211.A0A087VZW2"/>
<dbReference type="OrthoDB" id="6500128at2759"/>
<dbReference type="PANTHER" id="PTHR43394:SF27">
    <property type="entry name" value="ATP-DEPENDENT TRANSLOCASE ABCB1-LIKE"/>
    <property type="match status" value="1"/>
</dbReference>
<dbReference type="AlphaFoldDB" id="A0A087VZW2"/>
<dbReference type="EMBL" id="LN902846">
    <property type="protein sequence ID" value="CDI97806.2"/>
    <property type="molecule type" value="Genomic_DNA"/>
</dbReference>
<evidence type="ECO:0000256" key="1">
    <source>
        <dbReference type="ARBA" id="ARBA00004141"/>
    </source>
</evidence>
<dbReference type="Gene3D" id="1.20.1560.10">
    <property type="entry name" value="ABC transporter type 1, transmembrane domain"/>
    <property type="match status" value="1"/>
</dbReference>
<organism evidence="7 8">
    <name type="scientific">Echinococcus multilocularis</name>
    <name type="common">Fox tapeworm</name>
    <dbReference type="NCBI Taxonomy" id="6211"/>
    <lineage>
        <taxon>Eukaryota</taxon>
        <taxon>Metazoa</taxon>
        <taxon>Spiralia</taxon>
        <taxon>Lophotrochozoa</taxon>
        <taxon>Platyhelminthes</taxon>
        <taxon>Cestoda</taxon>
        <taxon>Eucestoda</taxon>
        <taxon>Cyclophyllidea</taxon>
        <taxon>Taeniidae</taxon>
        <taxon>Echinococcus</taxon>
    </lineage>
</organism>
<dbReference type="GO" id="GO:0015421">
    <property type="term" value="F:ABC-type oligopeptide transporter activity"/>
    <property type="evidence" value="ECO:0007669"/>
    <property type="project" value="TreeGrafter"/>
</dbReference>
<feature type="transmembrane region" description="Helical" evidence="5">
    <location>
        <begin position="58"/>
        <end position="77"/>
    </location>
</feature>
<dbReference type="InterPro" id="IPR036640">
    <property type="entry name" value="ABC1_TM_sf"/>
</dbReference>
<dbReference type="Pfam" id="PF00664">
    <property type="entry name" value="ABC_membrane"/>
    <property type="match status" value="1"/>
</dbReference>